<feature type="domain" description="RNA polymerase sigma factor 70 region 4 type 2" evidence="7">
    <location>
        <begin position="171"/>
        <end position="223"/>
    </location>
</feature>
<dbReference type="Pfam" id="PF08281">
    <property type="entry name" value="Sigma70_r4_2"/>
    <property type="match status" value="1"/>
</dbReference>
<evidence type="ECO:0000313" key="9">
    <source>
        <dbReference type="Proteomes" id="UP000239388"/>
    </source>
</evidence>
<dbReference type="EMBL" id="PUIB01000003">
    <property type="protein sequence ID" value="PQO42635.1"/>
    <property type="molecule type" value="Genomic_DNA"/>
</dbReference>
<evidence type="ECO:0000256" key="3">
    <source>
        <dbReference type="ARBA" id="ARBA00023082"/>
    </source>
</evidence>
<evidence type="ECO:0000259" key="6">
    <source>
        <dbReference type="Pfam" id="PF04542"/>
    </source>
</evidence>
<keyword evidence="3" id="KW-0731">Sigma factor</keyword>
<evidence type="ECO:0000256" key="2">
    <source>
        <dbReference type="ARBA" id="ARBA00023015"/>
    </source>
</evidence>
<dbReference type="PANTHER" id="PTHR43133:SF8">
    <property type="entry name" value="RNA POLYMERASE SIGMA FACTOR HI_1459-RELATED"/>
    <property type="match status" value="1"/>
</dbReference>
<gene>
    <name evidence="8" type="ORF">C5Y98_02005</name>
</gene>
<comment type="similarity">
    <text evidence="1">Belongs to the sigma-70 factor family. ECF subfamily.</text>
</comment>
<dbReference type="InterPro" id="IPR013325">
    <property type="entry name" value="RNA_pol_sigma_r2"/>
</dbReference>
<dbReference type="PANTHER" id="PTHR43133">
    <property type="entry name" value="RNA POLYMERASE ECF-TYPE SIGMA FACTO"/>
    <property type="match status" value="1"/>
</dbReference>
<evidence type="ECO:0000256" key="4">
    <source>
        <dbReference type="ARBA" id="ARBA00023125"/>
    </source>
</evidence>
<dbReference type="SUPFAM" id="SSF88946">
    <property type="entry name" value="Sigma2 domain of RNA polymerase sigma factors"/>
    <property type="match status" value="1"/>
</dbReference>
<proteinExistence type="inferred from homology"/>
<dbReference type="GO" id="GO:0016987">
    <property type="term" value="F:sigma factor activity"/>
    <property type="evidence" value="ECO:0007669"/>
    <property type="project" value="UniProtKB-KW"/>
</dbReference>
<dbReference type="InterPro" id="IPR039425">
    <property type="entry name" value="RNA_pol_sigma-70-like"/>
</dbReference>
<dbReference type="SUPFAM" id="SSF88659">
    <property type="entry name" value="Sigma3 and sigma4 domains of RNA polymerase sigma factors"/>
    <property type="match status" value="1"/>
</dbReference>
<dbReference type="GO" id="GO:0006352">
    <property type="term" value="P:DNA-templated transcription initiation"/>
    <property type="evidence" value="ECO:0007669"/>
    <property type="project" value="InterPro"/>
</dbReference>
<evidence type="ECO:0000259" key="7">
    <source>
        <dbReference type="Pfam" id="PF08281"/>
    </source>
</evidence>
<reference evidence="8 9" key="1">
    <citation type="submission" date="2018-02" db="EMBL/GenBank/DDBJ databases">
        <title>Comparative genomes isolates from brazilian mangrove.</title>
        <authorList>
            <person name="Araujo J.E."/>
            <person name="Taketani R.G."/>
            <person name="Silva M.C.P."/>
            <person name="Loureco M.V."/>
            <person name="Andreote F.D."/>
        </authorList>
    </citation>
    <scope>NUCLEOTIDE SEQUENCE [LARGE SCALE GENOMIC DNA]</scope>
    <source>
        <strain evidence="8 9">NAP PRIS-MGV</strain>
    </source>
</reference>
<name>A0A2S8GDV1_9BACT</name>
<evidence type="ECO:0008006" key="10">
    <source>
        <dbReference type="Google" id="ProtNLM"/>
    </source>
</evidence>
<evidence type="ECO:0000256" key="1">
    <source>
        <dbReference type="ARBA" id="ARBA00010641"/>
    </source>
</evidence>
<keyword evidence="4" id="KW-0238">DNA-binding</keyword>
<dbReference type="InterPro" id="IPR036388">
    <property type="entry name" value="WH-like_DNA-bd_sf"/>
</dbReference>
<dbReference type="GO" id="GO:0003677">
    <property type="term" value="F:DNA binding"/>
    <property type="evidence" value="ECO:0007669"/>
    <property type="project" value="UniProtKB-KW"/>
</dbReference>
<dbReference type="Gene3D" id="1.10.10.10">
    <property type="entry name" value="Winged helix-like DNA-binding domain superfamily/Winged helix DNA-binding domain"/>
    <property type="match status" value="1"/>
</dbReference>
<keyword evidence="5" id="KW-0804">Transcription</keyword>
<feature type="domain" description="RNA polymerase sigma-70 region 2" evidence="6">
    <location>
        <begin position="76"/>
        <end position="142"/>
    </location>
</feature>
<sequence>MIKLDRRHRSSLEFSPPDFAMALSPSATKTATDARDLASQSTSGFVHYQRQRAGEEDALLIRALQSNDREALGAFVQRQQGYVLGYLRSRLADATDADDLCQEVFLRCLAGKVRFRGDVPVRPWLLGVARNVLREHIRRCRRRKEVEWTELCLELDSLTEEDQSDYRQVHDWLSACINTLGQSAHDALKMHYYARLKMAQIAEKMCRSEGAVKLLVFRARQALKECVTRKSRISPDE</sequence>
<dbReference type="Gene3D" id="1.10.1740.10">
    <property type="match status" value="1"/>
</dbReference>
<evidence type="ECO:0000313" key="8">
    <source>
        <dbReference type="EMBL" id="PQO42635.1"/>
    </source>
</evidence>
<comment type="caution">
    <text evidence="8">The sequence shown here is derived from an EMBL/GenBank/DDBJ whole genome shotgun (WGS) entry which is preliminary data.</text>
</comment>
<dbReference type="AlphaFoldDB" id="A0A2S8GDV1"/>
<dbReference type="InterPro" id="IPR013249">
    <property type="entry name" value="RNA_pol_sigma70_r4_t2"/>
</dbReference>
<dbReference type="InterPro" id="IPR014284">
    <property type="entry name" value="RNA_pol_sigma-70_dom"/>
</dbReference>
<dbReference type="InterPro" id="IPR013324">
    <property type="entry name" value="RNA_pol_sigma_r3/r4-like"/>
</dbReference>
<accession>A0A2S8GDV1</accession>
<dbReference type="Proteomes" id="UP000239388">
    <property type="component" value="Unassembled WGS sequence"/>
</dbReference>
<protein>
    <recommendedName>
        <fullName evidence="10">RNA polymerase subunit sigma-70</fullName>
    </recommendedName>
</protein>
<dbReference type="Pfam" id="PF04542">
    <property type="entry name" value="Sigma70_r2"/>
    <property type="match status" value="1"/>
</dbReference>
<evidence type="ECO:0000256" key="5">
    <source>
        <dbReference type="ARBA" id="ARBA00023163"/>
    </source>
</evidence>
<keyword evidence="2" id="KW-0805">Transcription regulation</keyword>
<organism evidence="8 9">
    <name type="scientific">Blastopirellula marina</name>
    <dbReference type="NCBI Taxonomy" id="124"/>
    <lineage>
        <taxon>Bacteria</taxon>
        <taxon>Pseudomonadati</taxon>
        <taxon>Planctomycetota</taxon>
        <taxon>Planctomycetia</taxon>
        <taxon>Pirellulales</taxon>
        <taxon>Pirellulaceae</taxon>
        <taxon>Blastopirellula</taxon>
    </lineage>
</organism>
<dbReference type="NCBIfam" id="TIGR02937">
    <property type="entry name" value="sigma70-ECF"/>
    <property type="match status" value="1"/>
</dbReference>
<dbReference type="InterPro" id="IPR007627">
    <property type="entry name" value="RNA_pol_sigma70_r2"/>
</dbReference>